<reference evidence="2" key="1">
    <citation type="submission" date="2020-06" db="EMBL/GenBank/DDBJ databases">
        <authorList>
            <consortium name="Plant Systems Biology data submission"/>
        </authorList>
    </citation>
    <scope>NUCLEOTIDE SEQUENCE</scope>
    <source>
        <strain evidence="2">D6</strain>
    </source>
</reference>
<keyword evidence="1" id="KW-0175">Coiled coil</keyword>
<accession>A0A9N8HGE4</accession>
<proteinExistence type="predicted"/>
<keyword evidence="3" id="KW-1185">Reference proteome</keyword>
<dbReference type="EMBL" id="CAICTM010000572">
    <property type="protein sequence ID" value="CAB9513131.1"/>
    <property type="molecule type" value="Genomic_DNA"/>
</dbReference>
<evidence type="ECO:0000313" key="2">
    <source>
        <dbReference type="EMBL" id="CAB9513131.1"/>
    </source>
</evidence>
<sequence>MSATDFLRNVVSLQEHCKNAEKENKKLRTEIDSAFDVVQGTAFDTEDRNGEGVVKKLVGNLHEGRDEAELARLDAEDKLWALQLRQGYIVCNEAAHRHFQWTLFHRTLSKKEISDCFLQQFKLLCMTIEKGLRENENATAEDILNMMLPLMNDDEIRHGLPCMVLGLVEATKGNSDLLTPRQYIELADDATAQKKPGNAVARPFLTEETIQHIVTRATTCGDGSERSKQSFSRTFETVAKNKNQRLQDHHLSASSDHAFSETYQFKDAALKARLEPKTRESCI</sequence>
<dbReference type="AlphaFoldDB" id="A0A9N8HGE4"/>
<feature type="coiled-coil region" evidence="1">
    <location>
        <begin position="3"/>
        <end position="37"/>
    </location>
</feature>
<dbReference type="Proteomes" id="UP001153069">
    <property type="component" value="Unassembled WGS sequence"/>
</dbReference>
<gene>
    <name evidence="2" type="ORF">SEMRO_573_G169020.1</name>
</gene>
<comment type="caution">
    <text evidence="2">The sequence shown here is derived from an EMBL/GenBank/DDBJ whole genome shotgun (WGS) entry which is preliminary data.</text>
</comment>
<protein>
    <submittedName>
        <fullName evidence="2">Uncharacterized protein</fullName>
    </submittedName>
</protein>
<organism evidence="2 3">
    <name type="scientific">Seminavis robusta</name>
    <dbReference type="NCBI Taxonomy" id="568900"/>
    <lineage>
        <taxon>Eukaryota</taxon>
        <taxon>Sar</taxon>
        <taxon>Stramenopiles</taxon>
        <taxon>Ochrophyta</taxon>
        <taxon>Bacillariophyta</taxon>
        <taxon>Bacillariophyceae</taxon>
        <taxon>Bacillariophycidae</taxon>
        <taxon>Naviculales</taxon>
        <taxon>Naviculaceae</taxon>
        <taxon>Seminavis</taxon>
    </lineage>
</organism>
<evidence type="ECO:0000313" key="3">
    <source>
        <dbReference type="Proteomes" id="UP001153069"/>
    </source>
</evidence>
<evidence type="ECO:0000256" key="1">
    <source>
        <dbReference type="SAM" id="Coils"/>
    </source>
</evidence>
<name>A0A9N8HGE4_9STRA</name>